<sequence>MTPIELRRLQAKTGLSKQELALRLDMSPRTWENLISVNPEKKLPKIKYELLLLLAGEHPEYKLVSRN</sequence>
<organism evidence="2 3">
    <name type="scientific">Photorhabdus khanii</name>
    <dbReference type="NCBI Taxonomy" id="1004150"/>
    <lineage>
        <taxon>Bacteria</taxon>
        <taxon>Pseudomonadati</taxon>
        <taxon>Pseudomonadota</taxon>
        <taxon>Gammaproteobacteria</taxon>
        <taxon>Enterobacterales</taxon>
        <taxon>Morganellaceae</taxon>
        <taxon>Photorhabdus</taxon>
    </lineage>
</organism>
<evidence type="ECO:0000313" key="2">
    <source>
        <dbReference type="EMBL" id="MQL50129.1"/>
    </source>
</evidence>
<dbReference type="EMBL" id="WHZZ01000012">
    <property type="protein sequence ID" value="MQL50129.1"/>
    <property type="molecule type" value="Genomic_DNA"/>
</dbReference>
<evidence type="ECO:0000313" key="3">
    <source>
        <dbReference type="Proteomes" id="UP000481739"/>
    </source>
</evidence>
<dbReference type="Proteomes" id="UP000481739">
    <property type="component" value="Unassembled WGS sequence"/>
</dbReference>
<dbReference type="RefSeq" id="WP_152963802.1">
    <property type="nucleotide sequence ID" value="NZ_CAWOZU010000003.1"/>
</dbReference>
<comment type="caution">
    <text evidence="2">The sequence shown here is derived from an EMBL/GenBank/DDBJ whole genome shotgun (WGS) entry which is preliminary data.</text>
</comment>
<reference evidence="2 3" key="1">
    <citation type="journal article" date="2019" name="Nature">
        <title>A new antibiotic selectively kills Gram-negative pathogens.</title>
        <authorList>
            <person name="Imai Y."/>
            <person name="Meyer K.J."/>
            <person name="Iinishi A."/>
            <person name="Favre-Godal Q."/>
            <person name="Green R."/>
            <person name="Manuse S."/>
            <person name="Caboni M."/>
            <person name="Mori M."/>
            <person name="Niles S."/>
            <person name="Ghiglieri M."/>
            <person name="Honrao C."/>
            <person name="Ma X."/>
            <person name="Guo J.J."/>
            <person name="Makriyannis A."/>
            <person name="Linares-Otoya L."/>
            <person name="Boehringer N."/>
            <person name="Wuisan Z.G."/>
            <person name="Kaur H."/>
            <person name="Wu R."/>
            <person name="Mateus A."/>
            <person name="Typas A."/>
            <person name="Savitski M.M."/>
            <person name="Espinoza J.L."/>
            <person name="O'Rourke A."/>
            <person name="Nelson K.E."/>
            <person name="Hiller S."/>
            <person name="Noinaj N."/>
            <person name="Schaeberle T.F."/>
            <person name="D'Onofrio A."/>
            <person name="Lewis K."/>
        </authorList>
    </citation>
    <scope>NUCLEOTIDE SEQUENCE [LARGE SCALE GENOMIC DNA]</scope>
    <source>
        <strain evidence="2 3">HGB 1456</strain>
    </source>
</reference>
<protein>
    <recommendedName>
        <fullName evidence="4">Transcriptional regulator</fullName>
    </recommendedName>
</protein>
<evidence type="ECO:0008006" key="4">
    <source>
        <dbReference type="Google" id="ProtNLM"/>
    </source>
</evidence>
<evidence type="ECO:0000313" key="1">
    <source>
        <dbReference type="EMBL" id="MQL50032.1"/>
    </source>
</evidence>
<dbReference type="AlphaFoldDB" id="A0A7C9KWX6"/>
<accession>A0A7C9KWX6</accession>
<proteinExistence type="predicted"/>
<dbReference type="EMBL" id="WHZZ01000012">
    <property type="protein sequence ID" value="MQL50032.1"/>
    <property type="molecule type" value="Genomic_DNA"/>
</dbReference>
<gene>
    <name evidence="1" type="ORF">GEA64_19600</name>
    <name evidence="2" type="ORF">GEA64_20155</name>
</gene>
<name>A0A7C9KWX6_9GAMM</name>